<gene>
    <name evidence="1" type="ORF">F4820DRAFT_263138</name>
</gene>
<evidence type="ECO:0000313" key="1">
    <source>
        <dbReference type="EMBL" id="KAI4866248.1"/>
    </source>
</evidence>
<evidence type="ECO:0000313" key="2">
    <source>
        <dbReference type="Proteomes" id="UP001497700"/>
    </source>
</evidence>
<comment type="caution">
    <text evidence="1">The sequence shown here is derived from an EMBL/GenBank/DDBJ whole genome shotgun (WGS) entry which is preliminary data.</text>
</comment>
<protein>
    <submittedName>
        <fullName evidence="1">Uncharacterized protein</fullName>
    </submittedName>
</protein>
<proteinExistence type="predicted"/>
<sequence>MASNKRSPTPEHLTPEDPDTAAARKELRQTAISEKPNLSTMSTAEMHPAPNAAIGGDKPSSKGATPDRDSIGSQNDDLRDQISSPKKKRARDEVDEPQDASSDANGDVSPIGSDAGAGAGTSLNRTDRSEPEKKRPRDVSSESKVNSDVPIVPSKSTNTSKTGDKSEQTGAMKAAKLEKGAAFAPFEKRKVATTSDSAFSSSGIAGFATQASPFLQAAAKPLTSFASPSGSQSPFASAAATSTVPVFGTTNLSKSTSPFGQVGGASKPFGGSTFGGTFGSKLGGSQPFGGSTFGGSALSSFGQPGESFKSSKPVKPFGAPVTEEEDDEEQGGSSDDEDRAENEENVAQEEKAAAVDDLKKKPKLQRVDIDDGEAGEVTMLQVRTKIYYLDKASSSWKERGAGNMKINVPVACVDFDEATGAPIPGTFDGSALEDAESKVVRLIMRQDSTHRVILNTALIPAMQFQEKSTVKATCVLFTAIEDEGAVSIQLKMNAASAKSFLNEVGKIQRELQSV</sequence>
<organism evidence="1 2">
    <name type="scientific">Hypoxylon rubiginosum</name>
    <dbReference type="NCBI Taxonomy" id="110542"/>
    <lineage>
        <taxon>Eukaryota</taxon>
        <taxon>Fungi</taxon>
        <taxon>Dikarya</taxon>
        <taxon>Ascomycota</taxon>
        <taxon>Pezizomycotina</taxon>
        <taxon>Sordariomycetes</taxon>
        <taxon>Xylariomycetidae</taxon>
        <taxon>Xylariales</taxon>
        <taxon>Hypoxylaceae</taxon>
        <taxon>Hypoxylon</taxon>
    </lineage>
</organism>
<dbReference type="Proteomes" id="UP001497700">
    <property type="component" value="Unassembled WGS sequence"/>
</dbReference>
<keyword evidence="2" id="KW-1185">Reference proteome</keyword>
<reference evidence="1 2" key="1">
    <citation type="journal article" date="2022" name="New Phytol.">
        <title>Ecological generalism drives hyperdiversity of secondary metabolite gene clusters in xylarialean endophytes.</title>
        <authorList>
            <person name="Franco M.E.E."/>
            <person name="Wisecaver J.H."/>
            <person name="Arnold A.E."/>
            <person name="Ju Y.M."/>
            <person name="Slot J.C."/>
            <person name="Ahrendt S."/>
            <person name="Moore L.P."/>
            <person name="Eastman K.E."/>
            <person name="Scott K."/>
            <person name="Konkel Z."/>
            <person name="Mondo S.J."/>
            <person name="Kuo A."/>
            <person name="Hayes R.D."/>
            <person name="Haridas S."/>
            <person name="Andreopoulos B."/>
            <person name="Riley R."/>
            <person name="LaButti K."/>
            <person name="Pangilinan J."/>
            <person name="Lipzen A."/>
            <person name="Amirebrahimi M."/>
            <person name="Yan J."/>
            <person name="Adam C."/>
            <person name="Keymanesh K."/>
            <person name="Ng V."/>
            <person name="Louie K."/>
            <person name="Northen T."/>
            <person name="Drula E."/>
            <person name="Henrissat B."/>
            <person name="Hsieh H.M."/>
            <person name="Youens-Clark K."/>
            <person name="Lutzoni F."/>
            <person name="Miadlikowska J."/>
            <person name="Eastwood D.C."/>
            <person name="Hamelin R.C."/>
            <person name="Grigoriev I.V."/>
            <person name="U'Ren J.M."/>
        </authorList>
    </citation>
    <scope>NUCLEOTIDE SEQUENCE [LARGE SCALE GENOMIC DNA]</scope>
    <source>
        <strain evidence="1 2">CBS 119005</strain>
    </source>
</reference>
<accession>A0ACB9Z4T2</accession>
<dbReference type="EMBL" id="MU393461">
    <property type="protein sequence ID" value="KAI4866248.1"/>
    <property type="molecule type" value="Genomic_DNA"/>
</dbReference>
<name>A0ACB9Z4T2_9PEZI</name>